<evidence type="ECO:0000313" key="2">
    <source>
        <dbReference type="EMBL" id="JAT24322.1"/>
    </source>
</evidence>
<accession>A0A1B6LKT3</accession>
<feature type="non-terminal residue" evidence="2">
    <location>
        <position position="237"/>
    </location>
</feature>
<dbReference type="Gene3D" id="3.60.10.10">
    <property type="entry name" value="Endonuclease/exonuclease/phosphatase"/>
    <property type="match status" value="1"/>
</dbReference>
<gene>
    <name evidence="2" type="ORF">g.52891</name>
</gene>
<sequence>IYRPPSGNLTDALDTISNVLEDTRAENHPLIMMGDINVDILKQHDRENRILNETLMRHNLPRLILPPTRITPQSSTSIDCVCTNLKNDRLKTSVIEAGISDHTAQLTTAQFKIHDIPSTSFIQRQFKKENIHTLKALLENEDWNDLYGSQNVDDAYDNFLETLTMAMDAACPMVRTKSKPKSKQKTFIDKEALDLKAEYLKCLDKHQLTGTDQDKAKTAKAKKDYDLRLKMLRQQAS</sequence>
<feature type="non-terminal residue" evidence="2">
    <location>
        <position position="1"/>
    </location>
</feature>
<dbReference type="PANTHER" id="PTHR33776">
    <property type="entry name" value="ENDO/EXONUCLEASE/PHOSPHATASE DOMAIN-CONTAINING PROTEIN"/>
    <property type="match status" value="1"/>
</dbReference>
<organism evidence="2">
    <name type="scientific">Graphocephala atropunctata</name>
    <dbReference type="NCBI Taxonomy" id="36148"/>
    <lineage>
        <taxon>Eukaryota</taxon>
        <taxon>Metazoa</taxon>
        <taxon>Ecdysozoa</taxon>
        <taxon>Arthropoda</taxon>
        <taxon>Hexapoda</taxon>
        <taxon>Insecta</taxon>
        <taxon>Pterygota</taxon>
        <taxon>Neoptera</taxon>
        <taxon>Paraneoptera</taxon>
        <taxon>Hemiptera</taxon>
        <taxon>Auchenorrhyncha</taxon>
        <taxon>Membracoidea</taxon>
        <taxon>Cicadellidae</taxon>
        <taxon>Cicadellinae</taxon>
        <taxon>Cicadellini</taxon>
        <taxon>Graphocephala</taxon>
    </lineage>
</organism>
<dbReference type="SUPFAM" id="SSF56219">
    <property type="entry name" value="DNase I-like"/>
    <property type="match status" value="1"/>
</dbReference>
<dbReference type="Pfam" id="PF14529">
    <property type="entry name" value="Exo_endo_phos_2"/>
    <property type="match status" value="1"/>
</dbReference>
<dbReference type="InterPro" id="IPR036691">
    <property type="entry name" value="Endo/exonu/phosph_ase_sf"/>
</dbReference>
<evidence type="ECO:0000259" key="1">
    <source>
        <dbReference type="Pfam" id="PF14529"/>
    </source>
</evidence>
<proteinExistence type="predicted"/>
<dbReference type="InterPro" id="IPR005135">
    <property type="entry name" value="Endo/exonuclease/phosphatase"/>
</dbReference>
<dbReference type="AlphaFoldDB" id="A0A1B6LKT3"/>
<dbReference type="PANTHER" id="PTHR33776:SF4">
    <property type="entry name" value="ENDONUCLEASE_EXONUCLEASE_PHOSPHATASE DOMAIN-CONTAINING PROTEIN"/>
    <property type="match status" value="1"/>
</dbReference>
<dbReference type="GO" id="GO:0003824">
    <property type="term" value="F:catalytic activity"/>
    <property type="evidence" value="ECO:0007669"/>
    <property type="project" value="InterPro"/>
</dbReference>
<dbReference type="EMBL" id="GEBQ01015655">
    <property type="protein sequence ID" value="JAT24322.1"/>
    <property type="molecule type" value="Transcribed_RNA"/>
</dbReference>
<reference evidence="2" key="1">
    <citation type="submission" date="2015-11" db="EMBL/GenBank/DDBJ databases">
        <title>De novo transcriptome assembly of four potential Pierce s Disease insect vectors from Arizona vineyards.</title>
        <authorList>
            <person name="Tassone E.E."/>
        </authorList>
    </citation>
    <scope>NUCLEOTIDE SEQUENCE</scope>
</reference>
<protein>
    <recommendedName>
        <fullName evidence="1">Endonuclease/exonuclease/phosphatase domain-containing protein</fullName>
    </recommendedName>
</protein>
<feature type="domain" description="Endonuclease/exonuclease/phosphatase" evidence="1">
    <location>
        <begin position="1"/>
        <end position="103"/>
    </location>
</feature>
<name>A0A1B6LKT3_9HEMI</name>